<keyword evidence="1" id="KW-0378">Hydrolase</keyword>
<dbReference type="InterPro" id="IPR000073">
    <property type="entry name" value="AB_hydrolase_1"/>
</dbReference>
<dbReference type="PRINTS" id="PR00111">
    <property type="entry name" value="ABHYDROLASE"/>
</dbReference>
<dbReference type="Gene3D" id="3.40.50.1820">
    <property type="entry name" value="alpha/beta hydrolase"/>
    <property type="match status" value="1"/>
</dbReference>
<reference evidence="3" key="1">
    <citation type="submission" date="2014-06" db="EMBL/GenBank/DDBJ databases">
        <title>Key roles for freshwater Actinobacteria revealed by deep metagenomic sequencing.</title>
        <authorList>
            <person name="Ghai R."/>
            <person name="Mizuno C.M."/>
            <person name="Picazo A."/>
            <person name="Camacho A."/>
            <person name="Rodriguez-Valera F."/>
        </authorList>
    </citation>
    <scope>NUCLEOTIDE SEQUENCE</scope>
</reference>
<dbReference type="PANTHER" id="PTHR42977:SF3">
    <property type="entry name" value="AB HYDROLASE-1 DOMAIN-CONTAINING PROTEIN"/>
    <property type="match status" value="1"/>
</dbReference>
<accession>A0A094PV19</accession>
<gene>
    <name evidence="3" type="ORF">GM51_15990</name>
</gene>
<comment type="caution">
    <text evidence="3">The sequence shown here is derived from an EMBL/GenBank/DDBJ whole genome shotgun (WGS) entry which is preliminary data.</text>
</comment>
<sequence length="325" mass="36364">MSTPDFVRSPDSNFDALKDYPFTANYLDIDGLRMHYVDEGPRDAPVILMMHGMPSWSYLYRHIIPVMLEAGYRCVAPDHIGFGKSDKVVDPAWYNIARHTANTAALIQHLDLTDVTIMVQDWGGPTGLAQVANMPERFNRVCIMNTWLHHSGFEYSPETLQWIQQNSPGGIFRDNVPDKFLWGTLMAVATDRISPADSLFVALQGGTPKFEGEALDVKNGYDAPFVGLGEDGINGPRRFPVSIPVHDPVSGDAVNQEKNFATINALKIPIHFLWATNDGVFTLDWGKKWHSLIPHSTFEEIVGARHFLQDTHGPEIATRLLAHMK</sequence>
<name>A0A094PV19_9ZZZZ</name>
<dbReference type="Pfam" id="PF00561">
    <property type="entry name" value="Abhydrolase_1"/>
    <property type="match status" value="1"/>
</dbReference>
<dbReference type="PANTHER" id="PTHR42977">
    <property type="entry name" value="HYDROLASE-RELATED"/>
    <property type="match status" value="1"/>
</dbReference>
<dbReference type="AlphaFoldDB" id="A0A094PV19"/>
<dbReference type="EMBL" id="JNSL01000130">
    <property type="protein sequence ID" value="KGA14952.1"/>
    <property type="molecule type" value="Genomic_DNA"/>
</dbReference>
<dbReference type="InterPro" id="IPR029058">
    <property type="entry name" value="AB_hydrolase_fold"/>
</dbReference>
<dbReference type="PRINTS" id="PR00412">
    <property type="entry name" value="EPOXHYDRLASE"/>
</dbReference>
<dbReference type="GO" id="GO:0004301">
    <property type="term" value="F:epoxide hydrolase activity"/>
    <property type="evidence" value="ECO:0007669"/>
    <property type="project" value="TreeGrafter"/>
</dbReference>
<dbReference type="InterPro" id="IPR000639">
    <property type="entry name" value="Epox_hydrolase-like"/>
</dbReference>
<dbReference type="InterPro" id="IPR051340">
    <property type="entry name" value="Haloalkane_dehalogenase"/>
</dbReference>
<proteinExistence type="predicted"/>
<feature type="domain" description="AB hydrolase-1" evidence="2">
    <location>
        <begin position="45"/>
        <end position="164"/>
    </location>
</feature>
<organism evidence="3">
    <name type="scientific">freshwater metagenome</name>
    <dbReference type="NCBI Taxonomy" id="449393"/>
    <lineage>
        <taxon>unclassified sequences</taxon>
        <taxon>metagenomes</taxon>
        <taxon>ecological metagenomes</taxon>
    </lineage>
</organism>
<dbReference type="SUPFAM" id="SSF53474">
    <property type="entry name" value="alpha/beta-Hydrolases"/>
    <property type="match status" value="1"/>
</dbReference>
<evidence type="ECO:0000256" key="1">
    <source>
        <dbReference type="ARBA" id="ARBA00022801"/>
    </source>
</evidence>
<evidence type="ECO:0000313" key="3">
    <source>
        <dbReference type="EMBL" id="KGA14952.1"/>
    </source>
</evidence>
<protein>
    <recommendedName>
        <fullName evidence="2">AB hydrolase-1 domain-containing protein</fullName>
    </recommendedName>
</protein>
<evidence type="ECO:0000259" key="2">
    <source>
        <dbReference type="Pfam" id="PF00561"/>
    </source>
</evidence>